<dbReference type="EMBL" id="CM056815">
    <property type="protein sequence ID" value="KAJ8630297.1"/>
    <property type="molecule type" value="Genomic_DNA"/>
</dbReference>
<dbReference type="Proteomes" id="UP001234297">
    <property type="component" value="Chromosome 7"/>
</dbReference>
<reference evidence="1 2" key="1">
    <citation type="journal article" date="2022" name="Hortic Res">
        <title>A haplotype resolved chromosomal level avocado genome allows analysis of novel avocado genes.</title>
        <authorList>
            <person name="Nath O."/>
            <person name="Fletcher S.J."/>
            <person name="Hayward A."/>
            <person name="Shaw L.M."/>
            <person name="Masouleh A.K."/>
            <person name="Furtado A."/>
            <person name="Henry R.J."/>
            <person name="Mitter N."/>
        </authorList>
    </citation>
    <scope>NUCLEOTIDE SEQUENCE [LARGE SCALE GENOMIC DNA]</scope>
    <source>
        <strain evidence="2">cv. Hass</strain>
    </source>
</reference>
<name>A0ACC2L9W9_PERAE</name>
<evidence type="ECO:0000313" key="1">
    <source>
        <dbReference type="EMBL" id="KAJ8630297.1"/>
    </source>
</evidence>
<comment type="caution">
    <text evidence="1">The sequence shown here is derived from an EMBL/GenBank/DDBJ whole genome shotgun (WGS) entry which is preliminary data.</text>
</comment>
<gene>
    <name evidence="1" type="ORF">MRB53_023620</name>
</gene>
<protein>
    <submittedName>
        <fullName evidence="1">Uncharacterized protein</fullName>
    </submittedName>
</protein>
<accession>A0ACC2L9W9</accession>
<evidence type="ECO:0000313" key="2">
    <source>
        <dbReference type="Proteomes" id="UP001234297"/>
    </source>
</evidence>
<proteinExistence type="predicted"/>
<keyword evidence="2" id="KW-1185">Reference proteome</keyword>
<sequence>MEVLVRSPPSSSSQNTDRHGFYLRCCGQWESCSEDLQLEDLLPIHIKMTADEECGVKVDPKIQDLVDGPTLSTRGFDEFRHFVRRLPKLKF</sequence>
<organism evidence="1 2">
    <name type="scientific">Persea americana</name>
    <name type="common">Avocado</name>
    <dbReference type="NCBI Taxonomy" id="3435"/>
    <lineage>
        <taxon>Eukaryota</taxon>
        <taxon>Viridiplantae</taxon>
        <taxon>Streptophyta</taxon>
        <taxon>Embryophyta</taxon>
        <taxon>Tracheophyta</taxon>
        <taxon>Spermatophyta</taxon>
        <taxon>Magnoliopsida</taxon>
        <taxon>Magnoliidae</taxon>
        <taxon>Laurales</taxon>
        <taxon>Lauraceae</taxon>
        <taxon>Persea</taxon>
    </lineage>
</organism>